<sequence>MKKINKLLIIVITVSMIISMLPDLAIKAYAESINNVSTEKDVKKKKVSTDNLTEINKERTPYTKTFTDGNGQYFKEIYAEKVHSKENKNYEEIDDNLVSIGTDYISTHNTELNAKFPQSIKNDQTIDYTSGEHTLSFEIDSAKSEGNVVLPTSKSKTSLNENEIQYKNIYDGIDLRHITLNEEVKEDWIVNQFTGIHEFKYQLKTDLKAELLSDGSIAFYTKDAKKQQIFKLPKPMMMDSNINDQKGEGVYSDKVHYILSEKENNSYELTLSADKDWLKSDKRVYPVYIDPSVTIDALGDTYISSKYPKANFNKQWDPAQGEYILQTGYYDSTSGTNYPFIKFSVVGDLKGATIDSADLQAYVTHAYYADQKNGLWVDEVKGAWTADGLTWNNKPSSTKIASTSVGRDEWAHFDVQDTIQAWVSGERSNYGFKFHTNGNGKTYWKKITAAESAKKAKIVIAYHYEAGPKPTVSATAYNDGSNNGYTNVKWKSVYGATGYKLMMYDGSEYKEVYNGTATSWTSKGKKIFPKAPYSTTSTYVAEGKGVELPNDPSAFFAKKGTANYLYYKYRVIPIFPTGNGTQSELSTVKIPKEIAEVTDAPDQPKIVGYQYAKGSSNDGRGWLDISWNKVVGATNYKVLIWNGKKYSSFSVGNKTSVTTKGKKIYPTEAEITAGTLDFHDASLADTSKIGTGTELPMYPGKSYNNTSKRYSVRIIAESDGGNSPNSDIAYGYIPLYAPDKADVTIKANEDDLVENKTTLTTTWKNNDLATRYDVTIKGEKTGFKKTYTVKKTSGTTTSYTPSTTFAIDDNYSVYVQPYFYDSSNAPADEADNSDMDDVKRGISPMPSSAQSTVKSNAREDLIGLENYFTYDESTFGNATASVNVTTGNMAVQFTDESLYTRSDLGYDFTRTYNSRSTTSSALGKGWTFVGNETLTEDGEKGVYYADEDGTVHRFNKSGDTFTSPKGLNEQLKKNDTTYTMTDQNGFIQTYQESPQTGTYVLSSYTDEYGNEISFKRNEKGQVTEVAETKGTSNQENIKISYADNRVSQVQYGDHWTKYSYTNDQLTQTIIGSDQSTRTIVENFTYDANGQLTKYVDGKKNETTFKYNANELIIFDKQATDAELSVTNTYQFDTKNNEYKSIDSSDNETVYKRDEKNDTYAVVEENAPGDDEQKTTSFYSYDEQYNLLEVINPDATTEKNTYDPQGNLLTSSTKEGTVTNTYNSRNQLTSTKDINGEETTYTYDGPELIRSKTKEEETTFAYDTYGRVTKTTYANGTFEQVDYDDEQRQVTSTDKKGNTTSVVYSIYGQKVKETDADGHTKSYTYDPMYPSTILSVTDGNGHKTAYQYDNNNNLTALTDALNRQKTYTYNDNDQVTTVTMPNMKFSYVYDENGEISKSTLPSGIETSYTYNSDSQLAQIQNGNETIDYNYDENGNTTSILRDTKTLKTYGYTAETNLLANYTLGLFKQNYGYDDQERNNAVTTAYGEDFEVKEATTFKENSDDVDRIKISADQVSHDYQSEIDVPNNKTTLTLNDDLWKQVTQMNDANLLGSLTYTTKAQQPFKIGYEYTKAGNIVQTDVNGQVSSFIYDANDQLTKETLPDGTINTYDYDAVGNRTASEVNGEKATFTYNDANQIATKNETAYTYDADGNLLKDEHYKYTYNEQQRLTKVATLDDQIIASYTYDENGLRLTKTVGDTTHEYFYNDEVLDMEVVKVKDTVTEYRSYEWSGYTPLGMIVKAKNESGTFETKAYQFITNHRGDVLSIRDKDDQEVGAYTYDVYGNVLTAKGDLAKENPIRYAGYYYDEETKNYYLQARYYNPANGAFLALDPHPGDDDEPLSQNGYSYANGNPVMNVDPNGEYVQYVLMGAYFVYRTYKVRKVYKTAKGVKKIKTTKKTKKVKVYKRVQLKASAIAPKIHSMPRIGSALKNDEYHRMASYLSVKQLSKGRVYVKRGMYGDMYTHLKVRALHKGEEGVVHYIITIDGKISHQMWTRGTTSYFSNIIL</sequence>
<dbReference type="InterPro" id="IPR006530">
    <property type="entry name" value="YD"/>
</dbReference>
<dbReference type="PANTHER" id="PTHR32305">
    <property type="match status" value="1"/>
</dbReference>
<feature type="compositionally biased region" description="Polar residues" evidence="2">
    <location>
        <begin position="1201"/>
        <end position="1218"/>
    </location>
</feature>
<organism evidence="5 6">
    <name type="scientific">Kurthia sibirica</name>
    <dbReference type="NCBI Taxonomy" id="202750"/>
    <lineage>
        <taxon>Bacteria</taxon>
        <taxon>Bacillati</taxon>
        <taxon>Bacillota</taxon>
        <taxon>Bacilli</taxon>
        <taxon>Bacillales</taxon>
        <taxon>Caryophanaceae</taxon>
        <taxon>Kurthia</taxon>
    </lineage>
</organism>
<evidence type="ECO:0000256" key="2">
    <source>
        <dbReference type="SAM" id="MobiDB-lite"/>
    </source>
</evidence>
<protein>
    <recommendedName>
        <fullName evidence="7">Wall-associated protein</fullName>
    </recommendedName>
</protein>
<keyword evidence="1" id="KW-0677">Repeat</keyword>
<dbReference type="EMBL" id="QFVR01000040">
    <property type="protein sequence ID" value="PWI23119.1"/>
    <property type="molecule type" value="Genomic_DNA"/>
</dbReference>
<dbReference type="RefSeq" id="WP_109307466.1">
    <property type="nucleotide sequence ID" value="NZ_JBHMEQ010000020.1"/>
</dbReference>
<evidence type="ECO:0000259" key="4">
    <source>
        <dbReference type="Pfam" id="PF25023"/>
    </source>
</evidence>
<dbReference type="InterPro" id="IPR056823">
    <property type="entry name" value="TEN-like_YD-shell"/>
</dbReference>
<feature type="region of interest" description="Disordered" evidence="2">
    <location>
        <begin position="1195"/>
        <end position="1218"/>
    </location>
</feature>
<dbReference type="InterPro" id="IPR045351">
    <property type="entry name" value="DUF6531"/>
</dbReference>
<evidence type="ECO:0000313" key="6">
    <source>
        <dbReference type="Proteomes" id="UP000245938"/>
    </source>
</evidence>
<dbReference type="Pfam" id="PF20148">
    <property type="entry name" value="DUF6531"/>
    <property type="match status" value="1"/>
</dbReference>
<dbReference type="Gene3D" id="2.180.10.10">
    <property type="entry name" value="RHS repeat-associated core"/>
    <property type="match status" value="3"/>
</dbReference>
<evidence type="ECO:0008006" key="7">
    <source>
        <dbReference type="Google" id="ProtNLM"/>
    </source>
</evidence>
<dbReference type="NCBIfam" id="TIGR01643">
    <property type="entry name" value="YD_repeat_2x"/>
    <property type="match status" value="5"/>
</dbReference>
<comment type="caution">
    <text evidence="5">The sequence shown here is derived from an EMBL/GenBank/DDBJ whole genome shotgun (WGS) entry which is preliminary data.</text>
</comment>
<reference evidence="5 6" key="1">
    <citation type="submission" date="2018-05" db="EMBL/GenBank/DDBJ databases">
        <title>Kurthia sibirica genome sequence.</title>
        <authorList>
            <person name="Maclea K.S."/>
            <person name="Goen A.E."/>
        </authorList>
    </citation>
    <scope>NUCLEOTIDE SEQUENCE [LARGE SCALE GENOMIC DNA]</scope>
    <source>
        <strain evidence="5 6">ATCC 49154</strain>
    </source>
</reference>
<dbReference type="InterPro" id="IPR022385">
    <property type="entry name" value="Rhs_assc_core"/>
</dbReference>
<dbReference type="Pfam" id="PF05593">
    <property type="entry name" value="RHS_repeat"/>
    <property type="match status" value="1"/>
</dbReference>
<evidence type="ECO:0000313" key="5">
    <source>
        <dbReference type="EMBL" id="PWI23119.1"/>
    </source>
</evidence>
<dbReference type="NCBIfam" id="TIGR03696">
    <property type="entry name" value="Rhs_assc_core"/>
    <property type="match status" value="1"/>
</dbReference>
<accession>A0A2U3AF01</accession>
<gene>
    <name evidence="5" type="ORF">DEX24_16440</name>
</gene>
<dbReference type="InterPro" id="IPR031325">
    <property type="entry name" value="RHS_repeat"/>
</dbReference>
<dbReference type="PANTHER" id="PTHR32305:SF15">
    <property type="entry name" value="PROTEIN RHSA-RELATED"/>
    <property type="match status" value="1"/>
</dbReference>
<feature type="domain" description="Teneurin-like YD-shell" evidence="4">
    <location>
        <begin position="1125"/>
        <end position="1311"/>
    </location>
</feature>
<feature type="domain" description="Teneurin-like YD-shell" evidence="4">
    <location>
        <begin position="1530"/>
        <end position="1851"/>
    </location>
</feature>
<keyword evidence="6" id="KW-1185">Reference proteome</keyword>
<proteinExistence type="predicted"/>
<name>A0A2U3AF01_9BACL</name>
<dbReference type="Pfam" id="PF25023">
    <property type="entry name" value="TEN_YD-shell"/>
    <property type="match status" value="2"/>
</dbReference>
<dbReference type="OrthoDB" id="41445at2"/>
<feature type="domain" description="DUF6531" evidence="3">
    <location>
        <begin position="881"/>
        <end position="954"/>
    </location>
</feature>
<dbReference type="NCBIfam" id="NF033679">
    <property type="entry name" value="DNRLRE_dom"/>
    <property type="match status" value="1"/>
</dbReference>
<evidence type="ECO:0000259" key="3">
    <source>
        <dbReference type="Pfam" id="PF20148"/>
    </source>
</evidence>
<dbReference type="Proteomes" id="UP000245938">
    <property type="component" value="Unassembled WGS sequence"/>
</dbReference>
<evidence type="ECO:0000256" key="1">
    <source>
        <dbReference type="ARBA" id="ARBA00022737"/>
    </source>
</evidence>
<dbReference type="InterPro" id="IPR050708">
    <property type="entry name" value="T6SS_VgrG/RHS"/>
</dbReference>